<dbReference type="InterPro" id="IPR020084">
    <property type="entry name" value="NUDIX_hydrolase_CS"/>
</dbReference>
<evidence type="ECO:0000256" key="9">
    <source>
        <dbReference type="ARBA" id="ARBA00023679"/>
    </source>
</evidence>
<dbReference type="Gene3D" id="3.90.79.20">
    <property type="match status" value="1"/>
</dbReference>
<dbReference type="NCBIfam" id="NF001299">
    <property type="entry name" value="PRK00241.1"/>
    <property type="match status" value="1"/>
</dbReference>
<evidence type="ECO:0000256" key="3">
    <source>
        <dbReference type="ARBA" id="ARBA00009595"/>
    </source>
</evidence>
<proteinExistence type="inferred from homology"/>
<evidence type="ECO:0000259" key="10">
    <source>
        <dbReference type="PROSITE" id="PS51462"/>
    </source>
</evidence>
<evidence type="ECO:0000256" key="8">
    <source>
        <dbReference type="ARBA" id="ARBA00023027"/>
    </source>
</evidence>
<dbReference type="SUPFAM" id="SSF55811">
    <property type="entry name" value="Nudix"/>
    <property type="match status" value="1"/>
</dbReference>
<keyword evidence="7" id="KW-0460">Magnesium</keyword>
<dbReference type="RefSeq" id="WP_087628549.1">
    <property type="nucleotide sequence ID" value="NZ_FCNZ02000001.1"/>
</dbReference>
<organism evidence="11 12">
    <name type="scientific">Caballeronia telluris</name>
    <dbReference type="NCBI Taxonomy" id="326475"/>
    <lineage>
        <taxon>Bacteria</taxon>
        <taxon>Pseudomonadati</taxon>
        <taxon>Pseudomonadota</taxon>
        <taxon>Betaproteobacteria</taxon>
        <taxon>Burkholderiales</taxon>
        <taxon>Burkholderiaceae</taxon>
        <taxon>Caballeronia</taxon>
    </lineage>
</organism>
<dbReference type="GO" id="GO:0019677">
    <property type="term" value="P:NAD+ catabolic process"/>
    <property type="evidence" value="ECO:0007669"/>
    <property type="project" value="TreeGrafter"/>
</dbReference>
<evidence type="ECO:0000313" key="12">
    <source>
        <dbReference type="Proteomes" id="UP000054717"/>
    </source>
</evidence>
<protein>
    <recommendedName>
        <fullName evidence="4">NAD(+) diphosphatase</fullName>
        <ecNumber evidence="4">3.6.1.22</ecNumber>
    </recommendedName>
</protein>
<dbReference type="PANTHER" id="PTHR42904:SF6">
    <property type="entry name" value="NAD-CAPPED RNA HYDROLASE NUDT12"/>
    <property type="match status" value="1"/>
</dbReference>
<dbReference type="CDD" id="cd03429">
    <property type="entry name" value="NUDIX_NADH_pyrophosphatase_Nudt13"/>
    <property type="match status" value="1"/>
</dbReference>
<dbReference type="InterPro" id="IPR015376">
    <property type="entry name" value="Znr_NADH_PPase"/>
</dbReference>
<dbReference type="Gene3D" id="3.90.79.10">
    <property type="entry name" value="Nucleoside Triphosphate Pyrophosphohydrolase"/>
    <property type="match status" value="1"/>
</dbReference>
<dbReference type="Pfam" id="PF00293">
    <property type="entry name" value="NUDIX"/>
    <property type="match status" value="1"/>
</dbReference>
<gene>
    <name evidence="11" type="ORF">AWB66_00371</name>
</gene>
<evidence type="ECO:0000256" key="1">
    <source>
        <dbReference type="ARBA" id="ARBA00001946"/>
    </source>
</evidence>
<dbReference type="EC" id="3.6.1.22" evidence="4"/>
<sequence>MPLPDPFLALGFAFNPLNRHSEKRDDEAFIERLYRDPSTRFVVFSTDVPLLKASNGHDALFSADEAARFGEPVQTVFLGQETDGEHEGRALFALGFEKDAIEAPAPPADVEPIDLRSIAMRGLVAPALVGALGQAKSMLDWHRRHRFCANCGQPSRAAAAGWRRHCDACGTQHFPRVDPVVIMLAIDGERCLLGRQRQFAPGMYSALAGFVEPGETAADAVVREVLEEAGVRCSGVTQFATQPWPFPSSLMIGCFAHADDTQIVVDTVELEDARWFSRAEVASMLDGTHPDGLTAPKPFAIAHHLLRAFADRGTAVLGH</sequence>
<dbReference type="GO" id="GO:0006742">
    <property type="term" value="P:NADP+ catabolic process"/>
    <property type="evidence" value="ECO:0007669"/>
    <property type="project" value="TreeGrafter"/>
</dbReference>
<comment type="cofactor">
    <cofactor evidence="2">
        <name>Zn(2+)</name>
        <dbReference type="ChEBI" id="CHEBI:29105"/>
    </cofactor>
</comment>
<reference evidence="11" key="1">
    <citation type="submission" date="2016-01" db="EMBL/GenBank/DDBJ databases">
        <authorList>
            <person name="Peeters Charlotte."/>
        </authorList>
    </citation>
    <scope>NUCLEOTIDE SEQUENCE</scope>
    <source>
        <strain evidence="11">LMG 22936</strain>
    </source>
</reference>
<comment type="similarity">
    <text evidence="3">Belongs to the Nudix hydrolase family. NudC subfamily.</text>
</comment>
<dbReference type="InterPro" id="IPR050241">
    <property type="entry name" value="NAD-cap_RNA_hydrolase_NudC"/>
</dbReference>
<dbReference type="STRING" id="326475.AWB66_00371"/>
<evidence type="ECO:0000256" key="7">
    <source>
        <dbReference type="ARBA" id="ARBA00022842"/>
    </source>
</evidence>
<dbReference type="Pfam" id="PF09297">
    <property type="entry name" value="Zn_ribbon_NUD"/>
    <property type="match status" value="1"/>
</dbReference>
<dbReference type="PANTHER" id="PTHR42904">
    <property type="entry name" value="NUDIX HYDROLASE, NUDC SUBFAMILY"/>
    <property type="match status" value="1"/>
</dbReference>
<dbReference type="Pfam" id="PF09296">
    <property type="entry name" value="NUDIX-like"/>
    <property type="match status" value="1"/>
</dbReference>
<accession>A0A158EXU6</accession>
<keyword evidence="5" id="KW-0479">Metal-binding</keyword>
<dbReference type="InterPro" id="IPR015375">
    <property type="entry name" value="NADH_PPase-like_N"/>
</dbReference>
<evidence type="ECO:0000256" key="2">
    <source>
        <dbReference type="ARBA" id="ARBA00001947"/>
    </source>
</evidence>
<keyword evidence="12" id="KW-1185">Reference proteome</keyword>
<dbReference type="PROSITE" id="PS00893">
    <property type="entry name" value="NUDIX_BOX"/>
    <property type="match status" value="1"/>
</dbReference>
<evidence type="ECO:0000313" key="11">
    <source>
        <dbReference type="EMBL" id="SAL12381.1"/>
    </source>
</evidence>
<dbReference type="InterPro" id="IPR049734">
    <property type="entry name" value="NudC-like_C"/>
</dbReference>
<evidence type="ECO:0000256" key="5">
    <source>
        <dbReference type="ARBA" id="ARBA00022723"/>
    </source>
</evidence>
<comment type="cofactor">
    <cofactor evidence="1">
        <name>Mg(2+)</name>
        <dbReference type="ChEBI" id="CHEBI:18420"/>
    </cofactor>
</comment>
<dbReference type="Proteomes" id="UP000054717">
    <property type="component" value="Unassembled WGS sequence"/>
</dbReference>
<keyword evidence="8" id="KW-0520">NAD</keyword>
<dbReference type="PROSITE" id="PS51462">
    <property type="entry name" value="NUDIX"/>
    <property type="match status" value="1"/>
</dbReference>
<dbReference type="AlphaFoldDB" id="A0A158EXU6"/>
<dbReference type="GO" id="GO:0005829">
    <property type="term" value="C:cytosol"/>
    <property type="evidence" value="ECO:0007669"/>
    <property type="project" value="TreeGrafter"/>
</dbReference>
<dbReference type="GO" id="GO:0046872">
    <property type="term" value="F:metal ion binding"/>
    <property type="evidence" value="ECO:0007669"/>
    <property type="project" value="UniProtKB-KW"/>
</dbReference>
<dbReference type="GO" id="GO:0035529">
    <property type="term" value="F:NADH pyrophosphatase activity"/>
    <property type="evidence" value="ECO:0007669"/>
    <property type="project" value="TreeGrafter"/>
</dbReference>
<keyword evidence="6 11" id="KW-0378">Hydrolase</keyword>
<dbReference type="InterPro" id="IPR015797">
    <property type="entry name" value="NUDIX_hydrolase-like_dom_sf"/>
</dbReference>
<feature type="domain" description="Nudix hydrolase" evidence="10">
    <location>
        <begin position="175"/>
        <end position="299"/>
    </location>
</feature>
<name>A0A158EXU6_9BURK</name>
<dbReference type="InterPro" id="IPR000086">
    <property type="entry name" value="NUDIX_hydrolase_dom"/>
</dbReference>
<comment type="catalytic activity">
    <reaction evidence="9">
        <text>a 5'-end NAD(+)-phospho-ribonucleoside in mRNA + H2O = a 5'-end phospho-adenosine-phospho-ribonucleoside in mRNA + beta-nicotinamide D-ribonucleotide + 2 H(+)</text>
        <dbReference type="Rhea" id="RHEA:60876"/>
        <dbReference type="Rhea" id="RHEA-COMP:15698"/>
        <dbReference type="Rhea" id="RHEA-COMP:15719"/>
        <dbReference type="ChEBI" id="CHEBI:14649"/>
        <dbReference type="ChEBI" id="CHEBI:15377"/>
        <dbReference type="ChEBI" id="CHEBI:15378"/>
        <dbReference type="ChEBI" id="CHEBI:144029"/>
        <dbReference type="ChEBI" id="CHEBI:144051"/>
    </reaction>
    <physiologicalReaction direction="left-to-right" evidence="9">
        <dbReference type="Rhea" id="RHEA:60877"/>
    </physiologicalReaction>
</comment>
<comment type="caution">
    <text evidence="11">The sequence shown here is derived from an EMBL/GenBank/DDBJ whole genome shotgun (WGS) entry which is preliminary data.</text>
</comment>
<evidence type="ECO:0000256" key="6">
    <source>
        <dbReference type="ARBA" id="ARBA00022801"/>
    </source>
</evidence>
<evidence type="ECO:0000256" key="4">
    <source>
        <dbReference type="ARBA" id="ARBA00012381"/>
    </source>
</evidence>
<dbReference type="EMBL" id="FCNZ02000001">
    <property type="protein sequence ID" value="SAL12381.1"/>
    <property type="molecule type" value="Genomic_DNA"/>
</dbReference>